<evidence type="ECO:0000256" key="2">
    <source>
        <dbReference type="ARBA" id="ARBA00022598"/>
    </source>
</evidence>
<reference evidence="8 9" key="1">
    <citation type="journal article" date="2020" name="Nat. Food">
        <title>A phased Vanilla planifolia genome enables genetic improvement of flavour and production.</title>
        <authorList>
            <person name="Hasing T."/>
            <person name="Tang H."/>
            <person name="Brym M."/>
            <person name="Khazi F."/>
            <person name="Huang T."/>
            <person name="Chambers A.H."/>
        </authorList>
    </citation>
    <scope>NUCLEOTIDE SEQUENCE [LARGE SCALE GENOMIC DNA]</scope>
    <source>
        <tissue evidence="8">Leaf</tissue>
    </source>
</reference>
<dbReference type="EMBL" id="JADCNL010000001">
    <property type="protein sequence ID" value="KAG0497888.1"/>
    <property type="molecule type" value="Genomic_DNA"/>
</dbReference>
<gene>
    <name evidence="8" type="ORF">HPP92_002579</name>
</gene>
<dbReference type="InterPro" id="IPR006195">
    <property type="entry name" value="aa-tRNA-synth_II"/>
</dbReference>
<keyword evidence="3" id="KW-0547">Nucleotide-binding</keyword>
<evidence type="ECO:0000256" key="5">
    <source>
        <dbReference type="ARBA" id="ARBA00022917"/>
    </source>
</evidence>
<comment type="caution">
    <text evidence="8">The sequence shown here is derived from an EMBL/GenBank/DDBJ whole genome shotgun (WGS) entry which is preliminary data.</text>
</comment>
<dbReference type="GO" id="GO:0006432">
    <property type="term" value="P:phenylalanyl-tRNA aminoacylation"/>
    <property type="evidence" value="ECO:0007669"/>
    <property type="project" value="TreeGrafter"/>
</dbReference>
<dbReference type="PROSITE" id="PS50862">
    <property type="entry name" value="AA_TRNA_LIGASE_II"/>
    <property type="match status" value="1"/>
</dbReference>
<proteinExistence type="predicted"/>
<keyword evidence="6" id="KW-0030">Aminoacyl-tRNA synthetase</keyword>
<keyword evidence="4" id="KW-0067">ATP-binding</keyword>
<dbReference type="GO" id="GO:0004826">
    <property type="term" value="F:phenylalanine-tRNA ligase activity"/>
    <property type="evidence" value="ECO:0007669"/>
    <property type="project" value="UniProtKB-EC"/>
</dbReference>
<dbReference type="Proteomes" id="UP000636800">
    <property type="component" value="Chromosome 1"/>
</dbReference>
<dbReference type="PANTHER" id="PTHR11538">
    <property type="entry name" value="PHENYLALANYL-TRNA SYNTHETASE"/>
    <property type="match status" value="1"/>
</dbReference>
<name>A0A835VI40_VANPL</name>
<dbReference type="GO" id="GO:0009328">
    <property type="term" value="C:phenylalanine-tRNA ligase complex"/>
    <property type="evidence" value="ECO:0007669"/>
    <property type="project" value="TreeGrafter"/>
</dbReference>
<dbReference type="EC" id="6.1.1.20" evidence="1"/>
<evidence type="ECO:0000313" key="8">
    <source>
        <dbReference type="EMBL" id="KAG0497888.1"/>
    </source>
</evidence>
<dbReference type="InterPro" id="IPR002319">
    <property type="entry name" value="Phenylalanyl-tRNA_Synthase"/>
</dbReference>
<keyword evidence="2" id="KW-0436">Ligase</keyword>
<dbReference type="InterPro" id="IPR045864">
    <property type="entry name" value="aa-tRNA-synth_II/BPL/LPL"/>
</dbReference>
<organism evidence="8 9">
    <name type="scientific">Vanilla planifolia</name>
    <name type="common">Vanilla</name>
    <dbReference type="NCBI Taxonomy" id="51239"/>
    <lineage>
        <taxon>Eukaryota</taxon>
        <taxon>Viridiplantae</taxon>
        <taxon>Streptophyta</taxon>
        <taxon>Embryophyta</taxon>
        <taxon>Tracheophyta</taxon>
        <taxon>Spermatophyta</taxon>
        <taxon>Magnoliopsida</taxon>
        <taxon>Liliopsida</taxon>
        <taxon>Asparagales</taxon>
        <taxon>Orchidaceae</taxon>
        <taxon>Vanilloideae</taxon>
        <taxon>Vanilleae</taxon>
        <taxon>Vanilla</taxon>
    </lineage>
</organism>
<evidence type="ECO:0000256" key="3">
    <source>
        <dbReference type="ARBA" id="ARBA00022741"/>
    </source>
</evidence>
<dbReference type="GO" id="GO:0005524">
    <property type="term" value="F:ATP binding"/>
    <property type="evidence" value="ECO:0007669"/>
    <property type="project" value="UniProtKB-KW"/>
</dbReference>
<protein>
    <recommendedName>
        <fullName evidence="1">phenylalanine--tRNA ligase</fullName>
        <ecNumber evidence="1">6.1.1.20</ecNumber>
    </recommendedName>
</protein>
<evidence type="ECO:0000256" key="6">
    <source>
        <dbReference type="ARBA" id="ARBA00023146"/>
    </source>
</evidence>
<dbReference type="PANTHER" id="PTHR11538:SF40">
    <property type="entry name" value="PHENYLALANINE--TRNA LIGASE ALPHA SUBUNIT"/>
    <property type="match status" value="1"/>
</dbReference>
<evidence type="ECO:0000256" key="4">
    <source>
        <dbReference type="ARBA" id="ARBA00022840"/>
    </source>
</evidence>
<dbReference type="GO" id="GO:0000049">
    <property type="term" value="F:tRNA binding"/>
    <property type="evidence" value="ECO:0007669"/>
    <property type="project" value="InterPro"/>
</dbReference>
<keyword evidence="9" id="KW-1185">Reference proteome</keyword>
<dbReference type="AlphaFoldDB" id="A0A835VI40"/>
<dbReference type="OrthoDB" id="4062651at2759"/>
<accession>A0A835VI40</accession>
<evidence type="ECO:0000259" key="7">
    <source>
        <dbReference type="PROSITE" id="PS50862"/>
    </source>
</evidence>
<dbReference type="Pfam" id="PF01409">
    <property type="entry name" value="tRNA-synt_2d"/>
    <property type="match status" value="1"/>
</dbReference>
<dbReference type="Gene3D" id="3.30.930.10">
    <property type="entry name" value="Bira Bifunctional Protein, Domain 2"/>
    <property type="match status" value="1"/>
</dbReference>
<evidence type="ECO:0000313" key="9">
    <source>
        <dbReference type="Proteomes" id="UP000636800"/>
    </source>
</evidence>
<evidence type="ECO:0000256" key="1">
    <source>
        <dbReference type="ARBA" id="ARBA00012814"/>
    </source>
</evidence>
<dbReference type="SUPFAM" id="SSF55681">
    <property type="entry name" value="Class II aaRS and biotin synthetases"/>
    <property type="match status" value="1"/>
</dbReference>
<dbReference type="GO" id="GO:0005829">
    <property type="term" value="C:cytosol"/>
    <property type="evidence" value="ECO:0007669"/>
    <property type="project" value="TreeGrafter"/>
</dbReference>
<sequence>MGYRYKWKREEADKNLLRTHTTAVSARMLYNIAQQKSFSPKRYYSIDRVFTNEAVDRTHLAEFHQIEGLICDRGLPLGDLLGVLEDFFARLGMSRLRFKPAYNPYRAKHGDLQRESPELCEIGGTGRGERSRELWVRGCRQELRRAKSLATIEGDTVFFPQTRTPQGHALSVLHEQLRRINVDLYEDLLPAGERCVSLTIRRRNDKGLQCRGCRREDVRRFPRKAGGCRVGSCEELDKRCKRRFSSAEDCKNGKSIIENAIAMSEKFWRKGSRKEKGAEQSPLVESYPAFSLPDDALEMILVRLPWSSLLAARVSAKMEMHNWHKPFYSNES</sequence>
<keyword evidence="5" id="KW-0648">Protein biosynthesis</keyword>
<feature type="domain" description="Aminoacyl-transfer RNA synthetases class-II family profile" evidence="7">
    <location>
        <begin position="17"/>
        <end position="134"/>
    </location>
</feature>